<dbReference type="PANTHER" id="PTHR43194:SF2">
    <property type="entry name" value="PEROXISOMAL MEMBRANE PROTEIN LPX1"/>
    <property type="match status" value="1"/>
</dbReference>
<dbReference type="OrthoDB" id="9806902at2"/>
<dbReference type="SUPFAM" id="SSF53474">
    <property type="entry name" value="alpha/beta-Hydrolases"/>
    <property type="match status" value="1"/>
</dbReference>
<dbReference type="GO" id="GO:0016787">
    <property type="term" value="F:hydrolase activity"/>
    <property type="evidence" value="ECO:0007669"/>
    <property type="project" value="UniProtKB-KW"/>
</dbReference>
<dbReference type="InterPro" id="IPR029058">
    <property type="entry name" value="AB_hydrolase_fold"/>
</dbReference>
<reference evidence="2 3" key="1">
    <citation type="submission" date="2019-07" db="EMBL/GenBank/DDBJ databases">
        <title>The pathways for chlorine oxyanion respiration interact through the shared metabolite chlorate.</title>
        <authorList>
            <person name="Barnum T.P."/>
            <person name="Cheng Y."/>
            <person name="Hill K.A."/>
            <person name="Lucas L.N."/>
            <person name="Carlson H.K."/>
            <person name="Coates J.D."/>
        </authorList>
    </citation>
    <scope>NUCLEOTIDE SEQUENCE [LARGE SCALE GENOMIC DNA]</scope>
    <source>
        <strain evidence="2 3">SFB-3</strain>
    </source>
</reference>
<dbReference type="InterPro" id="IPR000073">
    <property type="entry name" value="AB_hydrolase_1"/>
</dbReference>
<evidence type="ECO:0000313" key="2">
    <source>
        <dbReference type="EMBL" id="TVO54771.1"/>
    </source>
</evidence>
<dbReference type="Gene3D" id="3.40.50.1820">
    <property type="entry name" value="alpha/beta hydrolase"/>
    <property type="match status" value="1"/>
</dbReference>
<accession>A0A557QPE2</accession>
<dbReference type="InterPro" id="IPR050228">
    <property type="entry name" value="Carboxylesterase_BioH"/>
</dbReference>
<dbReference type="AlphaFoldDB" id="A0A557QPE2"/>
<keyword evidence="3" id="KW-1185">Reference proteome</keyword>
<evidence type="ECO:0000259" key="1">
    <source>
        <dbReference type="Pfam" id="PF12697"/>
    </source>
</evidence>
<proteinExistence type="predicted"/>
<dbReference type="Proteomes" id="UP000319502">
    <property type="component" value="Unassembled WGS sequence"/>
</dbReference>
<organism evidence="2 3">
    <name type="scientific">Denitromonas halophila</name>
    <dbReference type="NCBI Taxonomy" id="1629404"/>
    <lineage>
        <taxon>Bacteria</taxon>
        <taxon>Pseudomonadati</taxon>
        <taxon>Pseudomonadota</taxon>
        <taxon>Betaproteobacteria</taxon>
        <taxon>Rhodocyclales</taxon>
        <taxon>Zoogloeaceae</taxon>
        <taxon>Denitromonas</taxon>
    </lineage>
</organism>
<protein>
    <submittedName>
        <fullName evidence="2">Alpha/beta hydrolase</fullName>
    </submittedName>
</protein>
<feature type="domain" description="AB hydrolase-1" evidence="1">
    <location>
        <begin position="25"/>
        <end position="256"/>
    </location>
</feature>
<dbReference type="Pfam" id="PF12697">
    <property type="entry name" value="Abhydrolase_6"/>
    <property type="match status" value="1"/>
</dbReference>
<keyword evidence="2" id="KW-0378">Hydrolase</keyword>
<evidence type="ECO:0000313" key="3">
    <source>
        <dbReference type="Proteomes" id="UP000319502"/>
    </source>
</evidence>
<sequence>MNRSRFGELEVLACAPEGEAHPVPLLFVHGAYTAAWCWQEHFMPWFAKAGFSSYAVSLSGHGQSRQRSQLDSYSISDYVNDLAEVAAALPVTPALIGHSMGGMVVQKYLEQADAPAAVLMASVPPQGLWSSAVGLMFRKPALLADLNQLLEGGLANASTLHDALFHKPVPPDDMRRYLRASQPESHRAIWDMTLFNLPMRSRMAATPLLVLGAEHDQLIPPAEVRSTGSSYGVEVEIFDDMGHAMMLEDGWEPVAERIRDWLNETLSD</sequence>
<dbReference type="PANTHER" id="PTHR43194">
    <property type="entry name" value="HYDROLASE ALPHA/BETA FOLD FAMILY"/>
    <property type="match status" value="1"/>
</dbReference>
<gene>
    <name evidence="2" type="ORF">FHP91_12960</name>
</gene>
<dbReference type="RefSeq" id="WP_144309997.1">
    <property type="nucleotide sequence ID" value="NZ_VMNK01000012.1"/>
</dbReference>
<name>A0A557QPE2_9RHOO</name>
<dbReference type="EMBL" id="VMNK01000012">
    <property type="protein sequence ID" value="TVO54771.1"/>
    <property type="molecule type" value="Genomic_DNA"/>
</dbReference>
<comment type="caution">
    <text evidence="2">The sequence shown here is derived from an EMBL/GenBank/DDBJ whole genome shotgun (WGS) entry which is preliminary data.</text>
</comment>